<dbReference type="SUPFAM" id="SSF101473">
    <property type="entry name" value="DhaL-like"/>
    <property type="match status" value="1"/>
</dbReference>
<dbReference type="GO" id="GO:0005829">
    <property type="term" value="C:cytosol"/>
    <property type="evidence" value="ECO:0007669"/>
    <property type="project" value="TreeGrafter"/>
</dbReference>
<dbReference type="InterPro" id="IPR050861">
    <property type="entry name" value="Dihydroxyacetone_Kinase"/>
</dbReference>
<dbReference type="SMART" id="SM01120">
    <property type="entry name" value="Dak2"/>
    <property type="match status" value="1"/>
</dbReference>
<proteinExistence type="predicted"/>
<comment type="catalytic activity">
    <reaction evidence="1">
        <text>dihydroxyacetone + phosphoenolpyruvate = dihydroxyacetone phosphate + pyruvate</text>
        <dbReference type="Rhea" id="RHEA:18381"/>
        <dbReference type="ChEBI" id="CHEBI:15361"/>
        <dbReference type="ChEBI" id="CHEBI:16016"/>
        <dbReference type="ChEBI" id="CHEBI:57642"/>
        <dbReference type="ChEBI" id="CHEBI:58702"/>
        <dbReference type="EC" id="2.7.1.121"/>
    </reaction>
</comment>
<dbReference type="FunFam" id="1.25.40.340:FF:000002">
    <property type="entry name" value="Dihydroxyacetone kinase, L subunit"/>
    <property type="match status" value="1"/>
</dbReference>
<dbReference type="InterPro" id="IPR012737">
    <property type="entry name" value="DhaK_L_YcgS"/>
</dbReference>
<evidence type="ECO:0000256" key="4">
    <source>
        <dbReference type="ARBA" id="ARBA00022679"/>
    </source>
</evidence>
<dbReference type="AlphaFoldDB" id="A0A920BU40"/>
<evidence type="ECO:0000256" key="5">
    <source>
        <dbReference type="ARBA" id="ARBA00022777"/>
    </source>
</evidence>
<dbReference type="EMBL" id="BORC01000004">
    <property type="protein sequence ID" value="GIN62583.1"/>
    <property type="molecule type" value="Genomic_DNA"/>
</dbReference>
<evidence type="ECO:0000256" key="3">
    <source>
        <dbReference type="ARBA" id="ARBA00012095"/>
    </source>
</evidence>
<dbReference type="PANTHER" id="PTHR28629">
    <property type="entry name" value="TRIOKINASE/FMN CYCLASE"/>
    <property type="match status" value="1"/>
</dbReference>
<dbReference type="GO" id="GO:0004371">
    <property type="term" value="F:glycerone kinase activity"/>
    <property type="evidence" value="ECO:0007669"/>
    <property type="project" value="InterPro"/>
</dbReference>
<reference evidence="10" key="1">
    <citation type="submission" date="2021-03" db="EMBL/GenBank/DDBJ databases">
        <title>Antimicrobial resistance genes in bacteria isolated from Japanese honey, and their potential for conferring macrolide and lincosamide resistance in the American foulbrood pathogen Paenibacillus larvae.</title>
        <authorList>
            <person name="Okamoto M."/>
            <person name="Kumagai M."/>
            <person name="Kanamori H."/>
            <person name="Takamatsu D."/>
        </authorList>
    </citation>
    <scope>NUCLEOTIDE SEQUENCE</scope>
    <source>
        <strain evidence="10">J27TS8</strain>
    </source>
</reference>
<dbReference type="GO" id="GO:0019563">
    <property type="term" value="P:glycerol catabolic process"/>
    <property type="evidence" value="ECO:0007669"/>
    <property type="project" value="TreeGrafter"/>
</dbReference>
<dbReference type="RefSeq" id="WP_212933856.1">
    <property type="nucleotide sequence ID" value="NZ_BORC01000004.1"/>
</dbReference>
<sequence>MKLGIQEVINWLEKTNEKIQKNKEYLTSLDQAIGDGDHGINMSRGFQEVIGKITSTSYNSLADLLKDVAMTLLSKVGGASGPLYGTAFLKMSMSVKGKEAVDKQALENALEDALNGILQRGKAQLGDKTLVDVWTPVVEFFKNHKVIESPSLEEVSRNAMESTKEVMAKKGRAAYLKERSIGHLDPGSVSSYYLFASLAEAIKEGEE</sequence>
<dbReference type="InterPro" id="IPR036117">
    <property type="entry name" value="DhaL_dom_sf"/>
</dbReference>
<comment type="subunit">
    <text evidence="7">Homodimer. The dihydroxyacetone kinase complex is composed of a homodimer of DhaM, a homodimer of DhaK and the subunit DhaL.</text>
</comment>
<evidence type="ECO:0000259" key="9">
    <source>
        <dbReference type="PROSITE" id="PS51480"/>
    </source>
</evidence>
<dbReference type="Proteomes" id="UP000682111">
    <property type="component" value="Unassembled WGS sequence"/>
</dbReference>
<accession>A0A920BU40</accession>
<dbReference type="PANTHER" id="PTHR28629:SF4">
    <property type="entry name" value="TRIOKINASE_FMN CYCLASE"/>
    <property type="match status" value="1"/>
</dbReference>
<dbReference type="Gene3D" id="1.25.40.340">
    <property type="match status" value="1"/>
</dbReference>
<keyword evidence="6" id="KW-0319">Glycerol metabolism</keyword>
<dbReference type="GO" id="GO:0047324">
    <property type="term" value="F:phosphoenolpyruvate-glycerone phosphotransferase activity"/>
    <property type="evidence" value="ECO:0007669"/>
    <property type="project" value="UniProtKB-EC"/>
</dbReference>
<protein>
    <recommendedName>
        <fullName evidence="3">phosphoenolpyruvate--glycerone phosphotransferase</fullName>
        <ecNumber evidence="3">2.7.1.121</ecNumber>
    </recommendedName>
</protein>
<dbReference type="PROSITE" id="PS51480">
    <property type="entry name" value="DHAL"/>
    <property type="match status" value="1"/>
</dbReference>
<comment type="pathway">
    <text evidence="2">Polyol metabolism; glycerol degradation.</text>
</comment>
<gene>
    <name evidence="10" type="primary">dhaK2</name>
    <name evidence="10" type="ORF">J27TS8_25760</name>
</gene>
<dbReference type="EC" id="2.7.1.121" evidence="3"/>
<comment type="function">
    <text evidence="8">ADP-binding subunit of the dihydroxyacetone kinase, which is responsible for the phosphoenolpyruvate (PEP)-dependent phosphorylation of dihydroxyacetone. DhaL-ADP is converted to DhaL-ATP via a phosphoryl group transfer from DhaM and transmits it to dihydroxyacetone binds to DhaK.</text>
</comment>
<evidence type="ECO:0000256" key="1">
    <source>
        <dbReference type="ARBA" id="ARBA00001113"/>
    </source>
</evidence>
<evidence type="ECO:0000256" key="6">
    <source>
        <dbReference type="ARBA" id="ARBA00022798"/>
    </source>
</evidence>
<evidence type="ECO:0000313" key="11">
    <source>
        <dbReference type="Proteomes" id="UP000682111"/>
    </source>
</evidence>
<evidence type="ECO:0000256" key="2">
    <source>
        <dbReference type="ARBA" id="ARBA00004745"/>
    </source>
</evidence>
<evidence type="ECO:0000256" key="7">
    <source>
        <dbReference type="ARBA" id="ARBA00046577"/>
    </source>
</evidence>
<keyword evidence="5 10" id="KW-0418">Kinase</keyword>
<organism evidence="10 11">
    <name type="scientific">Robertmurraya siralis</name>
    <dbReference type="NCBI Taxonomy" id="77777"/>
    <lineage>
        <taxon>Bacteria</taxon>
        <taxon>Bacillati</taxon>
        <taxon>Bacillota</taxon>
        <taxon>Bacilli</taxon>
        <taxon>Bacillales</taxon>
        <taxon>Bacillaceae</taxon>
        <taxon>Robertmurraya</taxon>
    </lineage>
</organism>
<comment type="caution">
    <text evidence="10">The sequence shown here is derived from an EMBL/GenBank/DDBJ whole genome shotgun (WGS) entry which is preliminary data.</text>
</comment>
<dbReference type="Pfam" id="PF02734">
    <property type="entry name" value="Dak2"/>
    <property type="match status" value="1"/>
</dbReference>
<dbReference type="NCBIfam" id="TIGR02365">
    <property type="entry name" value="dha_L_ycgS"/>
    <property type="match status" value="1"/>
</dbReference>
<evidence type="ECO:0000256" key="8">
    <source>
        <dbReference type="ARBA" id="ARBA00055771"/>
    </source>
</evidence>
<keyword evidence="4" id="KW-0808">Transferase</keyword>
<keyword evidence="11" id="KW-1185">Reference proteome</keyword>
<feature type="domain" description="DhaL" evidence="9">
    <location>
        <begin position="6"/>
        <end position="200"/>
    </location>
</feature>
<dbReference type="InterPro" id="IPR004007">
    <property type="entry name" value="DhaL_dom"/>
</dbReference>
<evidence type="ECO:0000313" key="10">
    <source>
        <dbReference type="EMBL" id="GIN62583.1"/>
    </source>
</evidence>
<name>A0A920BU40_9BACI</name>